<keyword evidence="4" id="KW-1185">Reference proteome</keyword>
<gene>
    <name evidence="3" type="ORF">FHX40_0289</name>
</gene>
<evidence type="ECO:0000313" key="3">
    <source>
        <dbReference type="EMBL" id="TQM73637.1"/>
    </source>
</evidence>
<protein>
    <submittedName>
        <fullName evidence="3">Uncharacterized protein DUF3455</fullName>
    </submittedName>
</protein>
<dbReference type="InterPro" id="IPR021851">
    <property type="entry name" value="DUF3455"/>
</dbReference>
<accession>A0A543ISW0</accession>
<name>A0A543ISW0_9ACTN</name>
<organism evidence="3 4">
    <name type="scientific">Thermopolyspora flexuosa</name>
    <dbReference type="NCBI Taxonomy" id="103836"/>
    <lineage>
        <taxon>Bacteria</taxon>
        <taxon>Bacillati</taxon>
        <taxon>Actinomycetota</taxon>
        <taxon>Actinomycetes</taxon>
        <taxon>Streptosporangiales</taxon>
        <taxon>Streptosporangiaceae</taxon>
        <taxon>Thermopolyspora</taxon>
    </lineage>
</organism>
<dbReference type="PANTHER" id="PTHR35567">
    <property type="entry name" value="MALATE DEHYDROGENASE (AFU_ORTHOLOGUE AFUA_2G13800)"/>
    <property type="match status" value="1"/>
</dbReference>
<feature type="chain" id="PRO_5022061343" evidence="2">
    <location>
        <begin position="36"/>
        <end position="202"/>
    </location>
</feature>
<dbReference type="PANTHER" id="PTHR35567:SF1">
    <property type="entry name" value="CONSERVED FUNGAL PROTEIN (AFU_ORTHOLOGUE AFUA_1G14230)"/>
    <property type="match status" value="1"/>
</dbReference>
<dbReference type="RefSeq" id="WP_142257924.1">
    <property type="nucleotide sequence ID" value="NZ_BMPV01000004.1"/>
</dbReference>
<reference evidence="3 4" key="1">
    <citation type="submission" date="2019-06" db="EMBL/GenBank/DDBJ databases">
        <title>Sequencing the genomes of 1000 actinobacteria strains.</title>
        <authorList>
            <person name="Klenk H.-P."/>
        </authorList>
    </citation>
    <scope>NUCLEOTIDE SEQUENCE [LARGE SCALE GENOMIC DNA]</scope>
    <source>
        <strain evidence="3 4">DSM 43186</strain>
    </source>
</reference>
<evidence type="ECO:0000256" key="2">
    <source>
        <dbReference type="SAM" id="SignalP"/>
    </source>
</evidence>
<dbReference type="Proteomes" id="UP000319213">
    <property type="component" value="Unassembled WGS sequence"/>
</dbReference>
<feature type="region of interest" description="Disordered" evidence="1">
    <location>
        <begin position="34"/>
        <end position="69"/>
    </location>
</feature>
<evidence type="ECO:0000313" key="4">
    <source>
        <dbReference type="Proteomes" id="UP000319213"/>
    </source>
</evidence>
<dbReference type="EMBL" id="VFPQ01000001">
    <property type="protein sequence ID" value="TQM73637.1"/>
    <property type="molecule type" value="Genomic_DNA"/>
</dbReference>
<sequence length="202" mass="21149">MGISLKASVSSLRRVAATGLLGTGLIAAFSGAAEATPNPRPVPPHAGHRGVEAAVKPRPATPVSAKLRPPAGNVPIGTFSAKGVQIYECTGGTWEFVEPVATLFGPGDRPVAVHFRGPSWQSIRDGSLVEGKAIANVEVKGTIPHLLLEATKTRGNGLFGRVTYIQRLATSGGAAPTRACKDGEIKSVPYRAQYRFFAAKNR</sequence>
<comment type="caution">
    <text evidence="3">The sequence shown here is derived from an EMBL/GenBank/DDBJ whole genome shotgun (WGS) entry which is preliminary data.</text>
</comment>
<evidence type="ECO:0000256" key="1">
    <source>
        <dbReference type="SAM" id="MobiDB-lite"/>
    </source>
</evidence>
<feature type="signal peptide" evidence="2">
    <location>
        <begin position="1"/>
        <end position="35"/>
    </location>
</feature>
<dbReference type="Pfam" id="PF11937">
    <property type="entry name" value="DUF3455"/>
    <property type="match status" value="1"/>
</dbReference>
<dbReference type="AlphaFoldDB" id="A0A543ISW0"/>
<dbReference type="OrthoDB" id="8901345at2"/>
<keyword evidence="2" id="KW-0732">Signal</keyword>
<proteinExistence type="predicted"/>